<feature type="region of interest" description="Disordered" evidence="1">
    <location>
        <begin position="783"/>
        <end position="844"/>
    </location>
</feature>
<evidence type="ECO:0000256" key="1">
    <source>
        <dbReference type="SAM" id="MobiDB-lite"/>
    </source>
</evidence>
<feature type="compositionally biased region" description="Basic and acidic residues" evidence="1">
    <location>
        <begin position="65"/>
        <end position="89"/>
    </location>
</feature>
<dbReference type="AlphaFoldDB" id="A0A8T1WET2"/>
<feature type="compositionally biased region" description="Acidic residues" evidence="1">
    <location>
        <begin position="789"/>
        <end position="816"/>
    </location>
</feature>
<proteinExistence type="predicted"/>
<name>A0A8T1WET2_9STRA</name>
<dbReference type="Proteomes" id="UP000694044">
    <property type="component" value="Unassembled WGS sequence"/>
</dbReference>
<feature type="compositionally biased region" description="Basic and acidic residues" evidence="1">
    <location>
        <begin position="201"/>
        <end position="212"/>
    </location>
</feature>
<feature type="compositionally biased region" description="Acidic residues" evidence="1">
    <location>
        <begin position="94"/>
        <end position="104"/>
    </location>
</feature>
<feature type="compositionally biased region" description="Basic and acidic residues" evidence="1">
    <location>
        <begin position="914"/>
        <end position="926"/>
    </location>
</feature>
<feature type="compositionally biased region" description="Low complexity" evidence="1">
    <location>
        <begin position="670"/>
        <end position="693"/>
    </location>
</feature>
<feature type="region of interest" description="Disordered" evidence="1">
    <location>
        <begin position="914"/>
        <end position="984"/>
    </location>
</feature>
<keyword evidence="3" id="KW-1185">Reference proteome</keyword>
<feature type="compositionally biased region" description="Low complexity" evidence="1">
    <location>
        <begin position="936"/>
        <end position="968"/>
    </location>
</feature>
<feature type="region of interest" description="Disordered" evidence="1">
    <location>
        <begin position="37"/>
        <end position="138"/>
    </location>
</feature>
<sequence length="1045" mass="109970">MARGVTCRECGCLNFSSEHEVCDKCRSQTLTFRPTARRLTASTSNAMRSEDSDGRAHSNGKKRRIENASKKTQEDTEMREREKTKKQPDVIDLISDEEEEEEEGIVVAQQVARQSLSTTRREEEEEEKNEANNEPRALFQSRVFSSVAFAASDFPSMEEATQMRKKAASQRLPHSQPTSRKAAIAAGGRGQDKPAAGVPRAAEKTVDPRPAEPRPPPAIVEDDKEKTAVTVTPHTEKKEKAEGEKVAAPAATPSTAAAASPFTAGAAAKVEGKLLKQPEEKVKEEDPLVHSRVLDAIEFKASDFATVFEGLAVARRSHPPASSSVTSTYVGPAAIAPTVPTGPKANEVPGPARAATVASTTTPAPSSTTTKTTSEAKATGTPAESAARKVPTTTAPAPAPAQSSATPPSTTTLQSVWKAPATSAQPVSAKATLTPATATPSTKATPTLIRPSSAPGSSGKLVVSQTTLSKSSPAPVPPKSASTTPVSMAMKSTSTTIPGTKPAAATAAVAAVSAAAGGSAATKASSTLATNSNQTQANGSVNVLLPKKKHPEGIKRADKGKRHTKPSPIDVNTSAEADGVEFVKVNAAPLGVLPVEVPVLGYCSPEFLAFMRECGDEDGDEDDDPEEVSRSQLKLLDVVDLTNLSDSEDSEAESPLPTPRDGTPLKSLPANGQAAAAVGNQSTATANASGTGTWYVPTLESERKRTQPEKVMCELCEEKGLPYRLIRCPTCTKYYHKKCAKENGDENVCWNCDLGSLIDDSELDEEHAKHNSEYLAYLKAIRRSSSSPEDGEDDQEEEDDENEDQEGEEGGGEDDVEMKSPAEGGEGSNPFSEGGTKHGGRWKEFVGDATGDIDASYLEVTNRIAEELRDEEKRRVYSRGFVSREEFEAQMTEVEEYYISEEARLQQLEREKALEAKKAADARKAAEQASNGGQLADSSASENNAASVPASIVQDGANAGGAVNNAVAQPSTTTPVAPLPSAVNAPTTTTTAPVAVPIATHSTAPHLVTPTTARTAVPAPALVPVPTPAFAAAFWAAFATPPSKP</sequence>
<feature type="compositionally biased region" description="Low complexity" evidence="1">
    <location>
        <begin position="428"/>
        <end position="448"/>
    </location>
</feature>
<evidence type="ECO:0000313" key="2">
    <source>
        <dbReference type="EMBL" id="KAG7390834.1"/>
    </source>
</evidence>
<dbReference type="EMBL" id="JAGDFM010000027">
    <property type="protein sequence ID" value="KAG7390834.1"/>
    <property type="molecule type" value="Genomic_DNA"/>
</dbReference>
<reference evidence="2" key="1">
    <citation type="submission" date="2021-02" db="EMBL/GenBank/DDBJ databases">
        <authorList>
            <person name="Palmer J.M."/>
        </authorList>
    </citation>
    <scope>NUCLEOTIDE SEQUENCE</scope>
    <source>
        <strain evidence="2">SCRP734</strain>
    </source>
</reference>
<feature type="region of interest" description="Disordered" evidence="1">
    <location>
        <begin position="639"/>
        <end position="693"/>
    </location>
</feature>
<dbReference type="CDD" id="cd15489">
    <property type="entry name" value="PHD_SF"/>
    <property type="match status" value="1"/>
</dbReference>
<feature type="region of interest" description="Disordered" evidence="1">
    <location>
        <begin position="340"/>
        <end position="495"/>
    </location>
</feature>
<feature type="compositionally biased region" description="Low complexity" evidence="1">
    <location>
        <begin position="246"/>
        <end position="259"/>
    </location>
</feature>
<feature type="compositionally biased region" description="Low complexity" evidence="1">
    <location>
        <begin position="391"/>
        <end position="412"/>
    </location>
</feature>
<feature type="compositionally biased region" description="Basic and acidic residues" evidence="1">
    <location>
        <begin position="234"/>
        <end position="245"/>
    </location>
</feature>
<comment type="caution">
    <text evidence="2">The sequence shown here is derived from an EMBL/GenBank/DDBJ whole genome shotgun (WGS) entry which is preliminary data.</text>
</comment>
<accession>A0A8T1WET2</accession>
<feature type="compositionally biased region" description="Low complexity" evidence="1">
    <location>
        <begin position="469"/>
        <end position="487"/>
    </location>
</feature>
<feature type="compositionally biased region" description="Low complexity" evidence="1">
    <location>
        <begin position="352"/>
        <end position="381"/>
    </location>
</feature>
<gene>
    <name evidence="2" type="ORF">PHYPSEUDO_006656</name>
</gene>
<protein>
    <submittedName>
        <fullName evidence="2">Uncharacterized protein</fullName>
    </submittedName>
</protein>
<dbReference type="OrthoDB" id="168372at2759"/>
<feature type="region of interest" description="Disordered" evidence="1">
    <location>
        <begin position="155"/>
        <end position="259"/>
    </location>
</feature>
<organism evidence="2 3">
    <name type="scientific">Phytophthora pseudosyringae</name>
    <dbReference type="NCBI Taxonomy" id="221518"/>
    <lineage>
        <taxon>Eukaryota</taxon>
        <taxon>Sar</taxon>
        <taxon>Stramenopiles</taxon>
        <taxon>Oomycota</taxon>
        <taxon>Peronosporomycetes</taxon>
        <taxon>Peronosporales</taxon>
        <taxon>Peronosporaceae</taxon>
        <taxon>Phytophthora</taxon>
    </lineage>
</organism>
<evidence type="ECO:0000313" key="3">
    <source>
        <dbReference type="Proteomes" id="UP000694044"/>
    </source>
</evidence>